<dbReference type="HOGENOM" id="CLU_2176977_0_0_1"/>
<keyword evidence="2" id="KW-1185">Reference proteome</keyword>
<organism evidence="1 2">
    <name type="scientific">Exophiala oligosperma</name>
    <dbReference type="NCBI Taxonomy" id="215243"/>
    <lineage>
        <taxon>Eukaryota</taxon>
        <taxon>Fungi</taxon>
        <taxon>Dikarya</taxon>
        <taxon>Ascomycota</taxon>
        <taxon>Pezizomycotina</taxon>
        <taxon>Eurotiomycetes</taxon>
        <taxon>Chaetothyriomycetidae</taxon>
        <taxon>Chaetothyriales</taxon>
        <taxon>Herpotrichiellaceae</taxon>
        <taxon>Exophiala</taxon>
    </lineage>
</organism>
<dbReference type="OrthoDB" id="4132605at2759"/>
<gene>
    <name evidence="1" type="ORF">PV06_11656</name>
</gene>
<feature type="non-terminal residue" evidence="1">
    <location>
        <position position="110"/>
    </location>
</feature>
<protein>
    <submittedName>
        <fullName evidence="1">Uncharacterized protein</fullName>
    </submittedName>
</protein>
<name>A0A0D2CYB6_9EURO</name>
<evidence type="ECO:0000313" key="2">
    <source>
        <dbReference type="Proteomes" id="UP000053342"/>
    </source>
</evidence>
<dbReference type="GeneID" id="27363730"/>
<dbReference type="Proteomes" id="UP000053342">
    <property type="component" value="Unassembled WGS sequence"/>
</dbReference>
<evidence type="ECO:0000313" key="1">
    <source>
        <dbReference type="EMBL" id="KIW36023.1"/>
    </source>
</evidence>
<proteinExistence type="predicted"/>
<dbReference type="AlphaFoldDB" id="A0A0D2CYB6"/>
<reference evidence="1 2" key="1">
    <citation type="submission" date="2015-01" db="EMBL/GenBank/DDBJ databases">
        <title>The Genome Sequence of Exophiala oligosperma CBS72588.</title>
        <authorList>
            <consortium name="The Broad Institute Genomics Platform"/>
            <person name="Cuomo C."/>
            <person name="de Hoog S."/>
            <person name="Gorbushina A."/>
            <person name="Stielow B."/>
            <person name="Teixiera M."/>
            <person name="Abouelleil A."/>
            <person name="Chapman S.B."/>
            <person name="Priest M."/>
            <person name="Young S.K."/>
            <person name="Wortman J."/>
            <person name="Nusbaum C."/>
            <person name="Birren B."/>
        </authorList>
    </citation>
    <scope>NUCLEOTIDE SEQUENCE [LARGE SCALE GENOMIC DNA]</scope>
    <source>
        <strain evidence="1 2">CBS 72588</strain>
    </source>
</reference>
<dbReference type="STRING" id="215243.A0A0D2CYB6"/>
<accession>A0A0D2CYB6</accession>
<sequence length="110" mass="12121">MNLGEEDDRDRPLPEVKVFDSASVTNEEIVGALISAGGCVIKNALSTEDLAAIEKDTRAHLLADKPWDGTFFPIQTRRVNGLASKSKVFMEKLVCYKAYQDACDTLLTSR</sequence>
<dbReference type="EMBL" id="KN847380">
    <property type="protein sequence ID" value="KIW36023.1"/>
    <property type="molecule type" value="Genomic_DNA"/>
</dbReference>
<dbReference type="RefSeq" id="XP_016256239.1">
    <property type="nucleotide sequence ID" value="XM_016413366.1"/>
</dbReference>
<dbReference type="Gene3D" id="2.60.120.620">
    <property type="entry name" value="q2cbj1_9rhob like domain"/>
    <property type="match status" value="1"/>
</dbReference>
<dbReference type="VEuPathDB" id="FungiDB:PV06_11656"/>